<feature type="region of interest" description="Disordered" evidence="1">
    <location>
        <begin position="1177"/>
        <end position="1196"/>
    </location>
</feature>
<accession>A0ABQ4YVU1</accession>
<keyword evidence="3" id="KW-0695">RNA-directed DNA polymerase</keyword>
<evidence type="ECO:0000259" key="2">
    <source>
        <dbReference type="Pfam" id="PF03732"/>
    </source>
</evidence>
<evidence type="ECO:0000313" key="3">
    <source>
        <dbReference type="EMBL" id="GJS81650.1"/>
    </source>
</evidence>
<feature type="compositionally biased region" description="Low complexity" evidence="1">
    <location>
        <begin position="818"/>
        <end position="833"/>
    </location>
</feature>
<dbReference type="PANTHER" id="PTHR33067:SF35">
    <property type="entry name" value="ASPARTIC PEPTIDASE DDI1-TYPE DOMAIN-CONTAINING PROTEIN"/>
    <property type="match status" value="1"/>
</dbReference>
<evidence type="ECO:0000256" key="1">
    <source>
        <dbReference type="SAM" id="MobiDB-lite"/>
    </source>
</evidence>
<dbReference type="Pfam" id="PF03732">
    <property type="entry name" value="Retrotrans_gag"/>
    <property type="match status" value="1"/>
</dbReference>
<feature type="domain" description="Retrotransposon gag" evidence="2">
    <location>
        <begin position="140"/>
        <end position="193"/>
    </location>
</feature>
<name>A0ABQ4YVU1_9ASTR</name>
<feature type="compositionally biased region" description="Low complexity" evidence="1">
    <location>
        <begin position="1"/>
        <end position="21"/>
    </location>
</feature>
<proteinExistence type="predicted"/>
<organism evidence="3 4">
    <name type="scientific">Tanacetum coccineum</name>
    <dbReference type="NCBI Taxonomy" id="301880"/>
    <lineage>
        <taxon>Eukaryota</taxon>
        <taxon>Viridiplantae</taxon>
        <taxon>Streptophyta</taxon>
        <taxon>Embryophyta</taxon>
        <taxon>Tracheophyta</taxon>
        <taxon>Spermatophyta</taxon>
        <taxon>Magnoliopsida</taxon>
        <taxon>eudicotyledons</taxon>
        <taxon>Gunneridae</taxon>
        <taxon>Pentapetalae</taxon>
        <taxon>asterids</taxon>
        <taxon>campanulids</taxon>
        <taxon>Asterales</taxon>
        <taxon>Asteraceae</taxon>
        <taxon>Asteroideae</taxon>
        <taxon>Anthemideae</taxon>
        <taxon>Anthemidinae</taxon>
        <taxon>Tanacetum</taxon>
    </lineage>
</organism>
<dbReference type="Proteomes" id="UP001151760">
    <property type="component" value="Unassembled WGS sequence"/>
</dbReference>
<dbReference type="CDD" id="cd00303">
    <property type="entry name" value="retropepsin_like"/>
    <property type="match status" value="1"/>
</dbReference>
<dbReference type="EMBL" id="BQNB010010763">
    <property type="protein sequence ID" value="GJS81650.1"/>
    <property type="molecule type" value="Genomic_DNA"/>
</dbReference>
<gene>
    <name evidence="3" type="ORF">Tco_0748191</name>
</gene>
<feature type="region of interest" description="Disordered" evidence="1">
    <location>
        <begin position="789"/>
        <end position="833"/>
    </location>
</feature>
<dbReference type="GO" id="GO:0003964">
    <property type="term" value="F:RNA-directed DNA polymerase activity"/>
    <property type="evidence" value="ECO:0007669"/>
    <property type="project" value="UniProtKB-KW"/>
</dbReference>
<feature type="region of interest" description="Disordered" evidence="1">
    <location>
        <begin position="1"/>
        <end position="39"/>
    </location>
</feature>
<feature type="region of interest" description="Disordered" evidence="1">
    <location>
        <begin position="854"/>
        <end position="888"/>
    </location>
</feature>
<sequence>MRTRSSSNLVGNSSSNPTTSNPKRRNRRRSNQRVEPFALEESPVVTMADQRTMAELLRAPTEGYAEAIVVPPILAEHFELKHSLINMMTSDQFFGLEKDNPHDHIRWFNKITSTIKYKDVPNHAIKLMLFPFSLAGAARRTTNLRNEISNFQQKFDESFHEAWDRYKDLLRACPHHGFTELHQLDTFYNALNPSDQDSLNSAAGGNLLERSTQDVLTIIENKSKVRNSRNKSIVSQVKSSDGNSSSSDIAKLTHAVNQQTSAMTAILKQFQATPPPASVKAVEEICVTCGGPHPYYQCLAADGNTFPEYQDNIQGYVAAAAGNYNQGNAGYRPPGVVNQTRPPGFVQQNGQNNQNRFNQPQGYNRGNNFNQNPTYQAPIQQNQNVPLSELEKFKKMNDVNMKAMQAQINNVKNELRNEMQSSIQASMSNQTNELKNMMASFFQMNTASTSGTGSLPSNTVANPKGELKAITTQSGLVLDGPTVPMPPPFINPEDDERVEETLTDPEHGEYTIKVPPPQVQKAKPPSQRNFMIHQRDPRYPHIPYPSRMNQEKQKEKDEVQIHKFWQMFKQLHINISLADALILIPKYQKMLKSLLSNKEKLIELANTPLNENCSAVILKKLPEKLGDPGKFLIPCGFSELKCKALADLGASINLMPLSVWKELGLPELISTQMTLELANRDICTPKGIARDVFVPVGKFTFPADFVIVDYESDPRVPLILGRPFLRTARALIDVHGEEMILRDGNERLTLNMRHDTSSYSTQPHQESINMIDVYNVSHEEYREDLFATNHQSGNPTFSSHTDLTSPEVINQLSGNPTPISEPVTKSSSSSPTLTSIEESDLIWEEFEAYLASDSFPPGNSNPSSPLPPFHNSLSGSTTSSSPSLPISETSDYSLEEFTDELAHITFPPRNDDLPFDVESDLLELEYLLNHDPIKKMEPILHVHPMNMLLIIHPTIIGMYYDDELFDLETVNDNTYDDPFDFKEEKINDSKILIDELDLPRTSDFLPSLECDLVFYEDFSEVDALSSTNNEDKVFNPGILIHENLFEVTNCATMEKNVKKATNASLILKDFNPPLYELPFHKEVLGLRALLSFSSENEENNLMKSHLMRNGLMKNDPVDTSMQDNLMVRLELSSSLSTSYAPRGDGGDEHDATLLLHRATVNSYGSCDGSLSEESLEVSDESVHRNGKVCGKVGTTG</sequence>
<keyword evidence="4" id="KW-1185">Reference proteome</keyword>
<feature type="compositionally biased region" description="Polar residues" evidence="1">
    <location>
        <begin position="789"/>
        <end position="817"/>
    </location>
</feature>
<feature type="compositionally biased region" description="Basic residues" evidence="1">
    <location>
        <begin position="22"/>
        <end position="31"/>
    </location>
</feature>
<dbReference type="Gene3D" id="2.40.70.10">
    <property type="entry name" value="Acid Proteases"/>
    <property type="match status" value="1"/>
</dbReference>
<reference evidence="3" key="1">
    <citation type="journal article" date="2022" name="Int. J. Mol. Sci.">
        <title>Draft Genome of Tanacetum Coccineum: Genomic Comparison of Closely Related Tanacetum-Family Plants.</title>
        <authorList>
            <person name="Yamashiro T."/>
            <person name="Shiraishi A."/>
            <person name="Nakayama K."/>
            <person name="Satake H."/>
        </authorList>
    </citation>
    <scope>NUCLEOTIDE SEQUENCE</scope>
</reference>
<protein>
    <submittedName>
        <fullName evidence="3">Reverse transcriptase domain-containing protein</fullName>
    </submittedName>
</protein>
<dbReference type="PANTHER" id="PTHR33067">
    <property type="entry name" value="RNA-DIRECTED DNA POLYMERASE-RELATED"/>
    <property type="match status" value="1"/>
</dbReference>
<reference evidence="3" key="2">
    <citation type="submission" date="2022-01" db="EMBL/GenBank/DDBJ databases">
        <authorList>
            <person name="Yamashiro T."/>
            <person name="Shiraishi A."/>
            <person name="Satake H."/>
            <person name="Nakayama K."/>
        </authorList>
    </citation>
    <scope>NUCLEOTIDE SEQUENCE</scope>
</reference>
<dbReference type="InterPro" id="IPR005162">
    <property type="entry name" value="Retrotrans_gag_dom"/>
</dbReference>
<keyword evidence="3" id="KW-0808">Transferase</keyword>
<dbReference type="SUPFAM" id="SSF50630">
    <property type="entry name" value="Acid proteases"/>
    <property type="match status" value="1"/>
</dbReference>
<keyword evidence="3" id="KW-0548">Nucleotidyltransferase</keyword>
<comment type="caution">
    <text evidence="3">The sequence shown here is derived from an EMBL/GenBank/DDBJ whole genome shotgun (WGS) entry which is preliminary data.</text>
</comment>
<evidence type="ECO:0000313" key="4">
    <source>
        <dbReference type="Proteomes" id="UP001151760"/>
    </source>
</evidence>
<dbReference type="InterPro" id="IPR021109">
    <property type="entry name" value="Peptidase_aspartic_dom_sf"/>
</dbReference>